<accession>A0A284RCY0</accession>
<dbReference type="Proteomes" id="UP000219338">
    <property type="component" value="Unassembled WGS sequence"/>
</dbReference>
<feature type="compositionally biased region" description="Low complexity" evidence="1">
    <location>
        <begin position="367"/>
        <end position="382"/>
    </location>
</feature>
<reference evidence="3" key="1">
    <citation type="journal article" date="2017" name="Nat. Ecol. Evol.">
        <title>Genome expansion and lineage-specific genetic innovations in the forest pathogenic fungi Armillaria.</title>
        <authorList>
            <person name="Sipos G."/>
            <person name="Prasanna A.N."/>
            <person name="Walter M.C."/>
            <person name="O'Connor E."/>
            <person name="Balint B."/>
            <person name="Krizsan K."/>
            <person name="Kiss B."/>
            <person name="Hess J."/>
            <person name="Varga T."/>
            <person name="Slot J."/>
            <person name="Riley R."/>
            <person name="Boka B."/>
            <person name="Rigling D."/>
            <person name="Barry K."/>
            <person name="Lee J."/>
            <person name="Mihaltcheva S."/>
            <person name="LaButti K."/>
            <person name="Lipzen A."/>
            <person name="Waldron R."/>
            <person name="Moloney N.M."/>
            <person name="Sperisen C."/>
            <person name="Kredics L."/>
            <person name="Vagvoelgyi C."/>
            <person name="Patrignani A."/>
            <person name="Fitzpatrick D."/>
            <person name="Nagy I."/>
            <person name="Doyle S."/>
            <person name="Anderson J.B."/>
            <person name="Grigoriev I.V."/>
            <person name="Gueldener U."/>
            <person name="Muensterkoetter M."/>
            <person name="Nagy L.G."/>
        </authorList>
    </citation>
    <scope>NUCLEOTIDE SEQUENCE [LARGE SCALE GENOMIC DNA]</scope>
    <source>
        <strain evidence="3">C18/9</strain>
    </source>
</reference>
<dbReference type="PANTHER" id="PTHR24559:SF444">
    <property type="entry name" value="REVERSE TRANSCRIPTASE DOMAIN-CONTAINING PROTEIN"/>
    <property type="match status" value="1"/>
</dbReference>
<feature type="region of interest" description="Disordered" evidence="1">
    <location>
        <begin position="130"/>
        <end position="206"/>
    </location>
</feature>
<dbReference type="EMBL" id="FUEG01000007">
    <property type="protein sequence ID" value="SJL06612.1"/>
    <property type="molecule type" value="Genomic_DNA"/>
</dbReference>
<dbReference type="InterPro" id="IPR008160">
    <property type="entry name" value="Collagen"/>
</dbReference>
<organism evidence="2 3">
    <name type="scientific">Armillaria ostoyae</name>
    <name type="common">Armillaria root rot fungus</name>
    <dbReference type="NCBI Taxonomy" id="47428"/>
    <lineage>
        <taxon>Eukaryota</taxon>
        <taxon>Fungi</taxon>
        <taxon>Dikarya</taxon>
        <taxon>Basidiomycota</taxon>
        <taxon>Agaricomycotina</taxon>
        <taxon>Agaricomycetes</taxon>
        <taxon>Agaricomycetidae</taxon>
        <taxon>Agaricales</taxon>
        <taxon>Marasmiineae</taxon>
        <taxon>Physalacriaceae</taxon>
        <taxon>Armillaria</taxon>
    </lineage>
</organism>
<sequence>MELQTTLAVDPQSTFLDILTGSDNAHLLNAAWKGLAGRLCRGHRFVVKYVNEFERRIRVPSPVSTAIGAYDEWKSELEPEERMLNVLKTIPSHNRELSLAGRTNLVAGSKRWDKIIPWFGSLRDTFEIGIQRSPRSNPNLEIGTGKSNESGKSDEKKSQNKYTHPDYQPPESVSAILRASTSREDPLGSELRPSLSTNPLSIGPNVPYKSSSGSFFRNRTEEDLLTPQSISEVFRERMRDSRRNAEPSIQEEEEELESLTQRSPVDKGKGRALDPDFDEEDSEATTLDPVILPLRMSLFPLRETRSDRLHPGSAIALGWDTSVSITAASIQLATYSEDIPNGIVVKVFNESAGPPPHEPPSDPPTDPSSSSSSARNSDNSTRTLQSTNSRNSPPRHNSRDSSHTSRPELSRHTLPNAPPSSPSSDPSDSSSSSSSSGESSDTEREPEEPERRGRRGRRGHTGWPGERGERGEHGKQGRMGPRGRRGDWGSPGPPGPPGLNGPSGNGNWIPNDPSAPIIKGELKPEHLPTWDGNPYSAIPYFWKVMHLSSLGGRMPEYLRQWLWKGLKEESDIYTWFSTLATPDQDYMRENIINFLTVIKDDFRGDQWQVLMNDVFEAQRFRQRGHDNESPQGEAMEVNIIMRKAPIAWCPILNMSTITSTKQLLARIIEHNKALVHAVWNDSSSRINTGELVSALHSIGIEPPKRPQFGAPKTANLASNDGEEGTQEEGTADLYDLLGETLDDSDPSESLLRSAYQVLKKRQRPLPKQYFFLMSSKDTKLGKAPPSPCKVCGSPKHWDRECPHWEQYIEKMRKKTAQLAALQISADADPEEAYHAAYQALASDRELQPENDMKDSNGQESPDFHEASHTDSEAGKLRVSESKTVHIACRQVYQASSKQTTSEETEDGNYITIEALNASHALGPELLMDEEESSHEDETFSQSFTPPGEVKPTRLIPRRKTRDGESAAGISVLAVEGWVGSLRNPKIYLWHDSCADISLVSEDFYLSLKDAPMIKMGMKLNLWQLTDKNTKLQGFVCLPILTLSDTGELLETEVEAYIVPGMSVPILLGEDYQLNYELTIKRSVENGTSISYGDNDQRIIRAVKVERSEDFGRLRASVNLLQSFLKAKDHRRRKNRQAKKRKRESEELRTVRAKKDVKIAPHHLCNVEVEGPFDEDVEWLVKRNLVSNSTTSYLAIPNVLVDSCNAKIPVANPTPVPRIVHKGEILGVARKASEFFDRITEDDQRDKTDRATSFIKKLVKEEAPLTAPEDDDNREEEYGLKTAAMPELETLPSLEIKKLLDVGDLPAELSSKAWEMLERHKLAFGFDGRLGNHPTKARIKTQEGAQLISLPMYASSPVKREVINRQIDSWYQQGIIEPSKSPWDAPVVIAYRNGKPRFCVDYRKLNAITIPDEFPIPRQTDILAALSGSQVLSSLDALSGFIQLGLHEDDMEKTAFRSHRGLFQF</sequence>
<dbReference type="STRING" id="47428.A0A284RCY0"/>
<protein>
    <recommendedName>
        <fullName evidence="4">CCHC-type domain-containing protein</fullName>
    </recommendedName>
</protein>
<dbReference type="OrthoDB" id="3061185at2759"/>
<name>A0A284RCY0_ARMOS</name>
<feature type="region of interest" description="Disordered" evidence="1">
    <location>
        <begin position="848"/>
        <end position="877"/>
    </location>
</feature>
<feature type="compositionally biased region" description="Basic and acidic residues" evidence="1">
    <location>
        <begin position="149"/>
        <end position="158"/>
    </location>
</feature>
<feature type="compositionally biased region" description="Basic and acidic residues" evidence="1">
    <location>
        <begin position="233"/>
        <end position="245"/>
    </location>
</feature>
<evidence type="ECO:0000313" key="2">
    <source>
        <dbReference type="EMBL" id="SJL06612.1"/>
    </source>
</evidence>
<dbReference type="InterPro" id="IPR043502">
    <property type="entry name" value="DNA/RNA_pol_sf"/>
</dbReference>
<feature type="compositionally biased region" description="Basic and acidic residues" evidence="1">
    <location>
        <begin position="264"/>
        <end position="274"/>
    </location>
</feature>
<feature type="compositionally biased region" description="Low complexity" evidence="1">
    <location>
        <begin position="422"/>
        <end position="439"/>
    </location>
</feature>
<dbReference type="SUPFAM" id="SSF56672">
    <property type="entry name" value="DNA/RNA polymerases"/>
    <property type="match status" value="1"/>
</dbReference>
<dbReference type="Gene3D" id="3.30.70.270">
    <property type="match status" value="1"/>
</dbReference>
<dbReference type="Gene3D" id="3.10.10.10">
    <property type="entry name" value="HIV Type 1 Reverse Transcriptase, subunit A, domain 1"/>
    <property type="match status" value="1"/>
</dbReference>
<proteinExistence type="predicted"/>
<dbReference type="InterPro" id="IPR043128">
    <property type="entry name" value="Rev_trsase/Diguanyl_cyclase"/>
</dbReference>
<dbReference type="InterPro" id="IPR053134">
    <property type="entry name" value="RNA-dir_DNA_polymerase"/>
</dbReference>
<feature type="region of interest" description="Disordered" evidence="1">
    <location>
        <begin position="227"/>
        <end position="285"/>
    </location>
</feature>
<feature type="compositionally biased region" description="Polar residues" evidence="1">
    <location>
        <begin position="383"/>
        <end position="395"/>
    </location>
</feature>
<feature type="compositionally biased region" description="Basic and acidic residues" evidence="1">
    <location>
        <begin position="397"/>
        <end position="411"/>
    </location>
</feature>
<dbReference type="PANTHER" id="PTHR24559">
    <property type="entry name" value="TRANSPOSON TY3-I GAG-POL POLYPROTEIN"/>
    <property type="match status" value="1"/>
</dbReference>
<evidence type="ECO:0000313" key="3">
    <source>
        <dbReference type="Proteomes" id="UP000219338"/>
    </source>
</evidence>
<feature type="region of interest" description="Disordered" evidence="1">
    <location>
        <begin position="702"/>
        <end position="727"/>
    </location>
</feature>
<gene>
    <name evidence="2" type="ORF">ARMOST_09954</name>
</gene>
<feature type="compositionally biased region" description="Basic and acidic residues" evidence="1">
    <location>
        <begin position="466"/>
        <end position="475"/>
    </location>
</feature>
<evidence type="ECO:0008006" key="4">
    <source>
        <dbReference type="Google" id="ProtNLM"/>
    </source>
</evidence>
<evidence type="ECO:0000256" key="1">
    <source>
        <dbReference type="SAM" id="MobiDB-lite"/>
    </source>
</evidence>
<feature type="compositionally biased region" description="Pro residues" evidence="1">
    <location>
        <begin position="353"/>
        <end position="366"/>
    </location>
</feature>
<dbReference type="CDD" id="cd01647">
    <property type="entry name" value="RT_LTR"/>
    <property type="match status" value="1"/>
</dbReference>
<feature type="region of interest" description="Disordered" evidence="1">
    <location>
        <begin position="930"/>
        <end position="953"/>
    </location>
</feature>
<keyword evidence="3" id="KW-1185">Reference proteome</keyword>
<feature type="region of interest" description="Disordered" evidence="1">
    <location>
        <begin position="348"/>
        <end position="520"/>
    </location>
</feature>
<dbReference type="Pfam" id="PF01391">
    <property type="entry name" value="Collagen"/>
    <property type="match status" value="1"/>
</dbReference>
<feature type="compositionally biased region" description="Polar residues" evidence="1">
    <location>
        <begin position="133"/>
        <end position="148"/>
    </location>
</feature>